<evidence type="ECO:0000313" key="2">
    <source>
        <dbReference type="Proteomes" id="UP000198802"/>
    </source>
</evidence>
<dbReference type="Proteomes" id="UP000198802">
    <property type="component" value="Unassembled WGS sequence"/>
</dbReference>
<proteinExistence type="predicted"/>
<accession>A0A0S4R0Z0</accession>
<sequence>MPSGVDVDRGHELRWGFDARFVALARTGLARRPQA</sequence>
<organism evidence="1 2">
    <name type="scientific">Parafrankia irregularis</name>
    <dbReference type="NCBI Taxonomy" id="795642"/>
    <lineage>
        <taxon>Bacteria</taxon>
        <taxon>Bacillati</taxon>
        <taxon>Actinomycetota</taxon>
        <taxon>Actinomycetes</taxon>
        <taxon>Frankiales</taxon>
        <taxon>Frankiaceae</taxon>
        <taxon>Parafrankia</taxon>
    </lineage>
</organism>
<name>A0A0S4R0Z0_9ACTN</name>
<evidence type="ECO:0000313" key="1">
    <source>
        <dbReference type="EMBL" id="CUU61071.1"/>
    </source>
</evidence>
<protein>
    <submittedName>
        <fullName evidence="1">Uncharacterized protein</fullName>
    </submittedName>
</protein>
<dbReference type="AlphaFoldDB" id="A0A0S4R0Z0"/>
<dbReference type="EMBL" id="FAOZ01000055">
    <property type="protein sequence ID" value="CUU61071.1"/>
    <property type="molecule type" value="Genomic_DNA"/>
</dbReference>
<reference evidence="2" key="1">
    <citation type="submission" date="2015-11" db="EMBL/GenBank/DDBJ databases">
        <authorList>
            <person name="Varghese N."/>
        </authorList>
    </citation>
    <scope>NUCLEOTIDE SEQUENCE [LARGE SCALE GENOMIC DNA]</scope>
    <source>
        <strain evidence="2">DSM 45899</strain>
    </source>
</reference>
<gene>
    <name evidence="1" type="ORF">Ga0074812_1557</name>
</gene>
<keyword evidence="2" id="KW-1185">Reference proteome</keyword>